<name>A0A7D3XIR6_9SPHN</name>
<dbReference type="EMBL" id="CP053921">
    <property type="protein sequence ID" value="QKG72313.1"/>
    <property type="molecule type" value="Genomic_DNA"/>
</dbReference>
<evidence type="ECO:0000313" key="1">
    <source>
        <dbReference type="EMBL" id="QKG72313.1"/>
    </source>
</evidence>
<dbReference type="KEGG" id="emv:HQR01_13590"/>
<dbReference type="Proteomes" id="UP000504693">
    <property type="component" value="Chromosome"/>
</dbReference>
<dbReference type="Gene3D" id="3.10.560.10">
    <property type="entry name" value="Outer membrane lipoprotein wza domain like"/>
    <property type="match status" value="2"/>
</dbReference>
<organism evidence="1 2">
    <name type="scientific">Erythrobacter mangrovi</name>
    <dbReference type="NCBI Taxonomy" id="2739433"/>
    <lineage>
        <taxon>Bacteria</taxon>
        <taxon>Pseudomonadati</taxon>
        <taxon>Pseudomonadota</taxon>
        <taxon>Alphaproteobacteria</taxon>
        <taxon>Sphingomonadales</taxon>
        <taxon>Erythrobacteraceae</taxon>
        <taxon>Erythrobacter/Porphyrobacter group</taxon>
        <taxon>Erythrobacter</taxon>
    </lineage>
</organism>
<gene>
    <name evidence="1" type="ORF">HQR01_13590</name>
</gene>
<proteinExistence type="predicted"/>
<accession>A0A7D3XIR6</accession>
<protein>
    <submittedName>
        <fullName evidence="1">Uncharacterized protein</fullName>
    </submittedName>
</protein>
<dbReference type="RefSeq" id="WP_173215454.1">
    <property type="nucleotide sequence ID" value="NZ_CP053921.1"/>
</dbReference>
<reference evidence="1 2" key="1">
    <citation type="submission" date="2020-05" db="EMBL/GenBank/DDBJ databases">
        <title>Erythrobacter mangrovi sp. nov., isolated from rhizosphere soil of mangrove plant (Kandelia candel).</title>
        <authorList>
            <person name="Ye Y.H."/>
        </authorList>
    </citation>
    <scope>NUCLEOTIDE SEQUENCE [LARGE SCALE GENOMIC DNA]</scope>
    <source>
        <strain evidence="1 2">EB310</strain>
    </source>
</reference>
<evidence type="ECO:0000313" key="2">
    <source>
        <dbReference type="Proteomes" id="UP000504693"/>
    </source>
</evidence>
<dbReference type="AlphaFoldDB" id="A0A7D3XIR6"/>
<keyword evidence="2" id="KW-1185">Reference proteome</keyword>
<sequence length="143" mass="16444">MAKNFHLPLNQIIEQDESNIVLVRNDVVTALSQPYSARCGRALRKSPLRNLRSHLSQALGQIGGLQHGCANPRGVFLFRWRDWSDPANLRDPVIHNFDFKDPAAYYLTQQFRMDDSDFIYITTVLLRNFSASSGFFRKRSCPQ</sequence>